<reference evidence="2 3" key="1">
    <citation type="submission" date="2013-08" db="EMBL/GenBank/DDBJ databases">
        <title>Genome of Pontibacillus chungwhensis.</title>
        <authorList>
            <person name="Wang Q."/>
            <person name="Wang G."/>
        </authorList>
    </citation>
    <scope>NUCLEOTIDE SEQUENCE [LARGE SCALE GENOMIC DNA]</scope>
    <source>
        <strain evidence="2 3">BH030062</strain>
    </source>
</reference>
<dbReference type="EMBL" id="AVBG01000003">
    <property type="protein sequence ID" value="KGP92186.1"/>
    <property type="molecule type" value="Genomic_DNA"/>
</dbReference>
<name>A0A0A2V042_9BACI</name>
<dbReference type="SUPFAM" id="SSF50475">
    <property type="entry name" value="FMN-binding split barrel"/>
    <property type="match status" value="1"/>
</dbReference>
<dbReference type="InterPro" id="IPR012349">
    <property type="entry name" value="Split_barrel_FMN-bd"/>
</dbReference>
<proteinExistence type="predicted"/>
<feature type="domain" description="Pyridoxamine 5'-phosphate oxidase N-terminal" evidence="1">
    <location>
        <begin position="7"/>
        <end position="128"/>
    </location>
</feature>
<evidence type="ECO:0000313" key="3">
    <source>
        <dbReference type="Proteomes" id="UP000030153"/>
    </source>
</evidence>
<dbReference type="RefSeq" id="WP_036781227.1">
    <property type="nucleotide sequence ID" value="NZ_AVBG01000003.1"/>
</dbReference>
<comment type="caution">
    <text evidence="2">The sequence shown here is derived from an EMBL/GenBank/DDBJ whole genome shotgun (WGS) entry which is preliminary data.</text>
</comment>
<accession>A0A0A2V042</accession>
<dbReference type="Proteomes" id="UP000030153">
    <property type="component" value="Unassembled WGS sequence"/>
</dbReference>
<dbReference type="Gene3D" id="2.30.110.10">
    <property type="entry name" value="Electron Transport, Fmn-binding Protein, Chain A"/>
    <property type="match status" value="1"/>
</dbReference>
<dbReference type="AlphaFoldDB" id="A0A0A2V042"/>
<organism evidence="2 3">
    <name type="scientific">Pontibacillus chungwhensis BH030062</name>
    <dbReference type="NCBI Taxonomy" id="1385513"/>
    <lineage>
        <taxon>Bacteria</taxon>
        <taxon>Bacillati</taxon>
        <taxon>Bacillota</taxon>
        <taxon>Bacilli</taxon>
        <taxon>Bacillales</taxon>
        <taxon>Bacillaceae</taxon>
        <taxon>Pontibacillus</taxon>
    </lineage>
</organism>
<evidence type="ECO:0000259" key="1">
    <source>
        <dbReference type="Pfam" id="PF01243"/>
    </source>
</evidence>
<dbReference type="PANTHER" id="PTHR34818">
    <property type="entry name" value="PROTEIN BLI-3"/>
    <property type="match status" value="1"/>
</dbReference>
<protein>
    <submittedName>
        <fullName evidence="2">General stress protein</fullName>
    </submittedName>
</protein>
<dbReference type="eggNOG" id="COG3871">
    <property type="taxonomic scope" value="Bacteria"/>
</dbReference>
<dbReference type="PANTHER" id="PTHR34818:SF1">
    <property type="entry name" value="PROTEIN BLI-3"/>
    <property type="match status" value="1"/>
</dbReference>
<gene>
    <name evidence="2" type="ORF">N780_01055</name>
</gene>
<dbReference type="OrthoDB" id="5431160at2"/>
<dbReference type="STRING" id="1385513.N780_01055"/>
<dbReference type="InterPro" id="IPR052917">
    <property type="entry name" value="Stress-Dev_Protein"/>
</dbReference>
<evidence type="ECO:0000313" key="2">
    <source>
        <dbReference type="EMBL" id="KGP92186.1"/>
    </source>
</evidence>
<keyword evidence="3" id="KW-1185">Reference proteome</keyword>
<sequence>MNEQQVKDKVLEVLEHHKVGTLATVQQNKPHSRYMTFHNEDLHLYTATDKDTHKADEIEQNPYVHILLGYDGKGFEDPYIEVEGKAVINDSKELKEKLWNEYMKHWFKGPEDPDYVVLDIQPTQIRLMNVEGEDPQTIQL</sequence>
<dbReference type="InterPro" id="IPR011576">
    <property type="entry name" value="Pyridox_Oxase_N"/>
</dbReference>
<dbReference type="Pfam" id="PF01243">
    <property type="entry name" value="PNPOx_N"/>
    <property type="match status" value="1"/>
</dbReference>